<dbReference type="Proteomes" id="UP001582793">
    <property type="component" value="Unassembled WGS sequence"/>
</dbReference>
<organism evidence="1 2">
    <name type="scientific">Polymorphospora lycopeni</name>
    <dbReference type="NCBI Taxonomy" id="3140240"/>
    <lineage>
        <taxon>Bacteria</taxon>
        <taxon>Bacillati</taxon>
        <taxon>Actinomycetota</taxon>
        <taxon>Actinomycetes</taxon>
        <taxon>Micromonosporales</taxon>
        <taxon>Micromonosporaceae</taxon>
        <taxon>Polymorphospora</taxon>
    </lineage>
</organism>
<protein>
    <submittedName>
        <fullName evidence="1">Uncharacterized protein</fullName>
    </submittedName>
</protein>
<name>A0ABV5D054_9ACTN</name>
<proteinExistence type="predicted"/>
<gene>
    <name evidence="1" type="ORF">AAFH96_31860</name>
</gene>
<dbReference type="EMBL" id="JBCGDC010000158">
    <property type="protein sequence ID" value="MFB6397655.1"/>
    <property type="molecule type" value="Genomic_DNA"/>
</dbReference>
<comment type="caution">
    <text evidence="1">The sequence shown here is derived from an EMBL/GenBank/DDBJ whole genome shotgun (WGS) entry which is preliminary data.</text>
</comment>
<dbReference type="RefSeq" id="WP_375736668.1">
    <property type="nucleotide sequence ID" value="NZ_JBCGDC010000158.1"/>
</dbReference>
<evidence type="ECO:0000313" key="1">
    <source>
        <dbReference type="EMBL" id="MFB6397655.1"/>
    </source>
</evidence>
<sequence length="41" mass="4248">MPAISPVVSPRFGRACATPTWYGARAVTAGSAPSTTWTPAR</sequence>
<accession>A0ABV5D054</accession>
<reference evidence="1 2" key="1">
    <citation type="submission" date="2024-04" db="EMBL/GenBank/DDBJ databases">
        <title>Polymorphospora sp. isolated from Baiyangdian Lake in Xiong'an New Area.</title>
        <authorList>
            <person name="Zhang X."/>
            <person name="Liu J."/>
        </authorList>
    </citation>
    <scope>NUCLEOTIDE SEQUENCE [LARGE SCALE GENOMIC DNA]</scope>
    <source>
        <strain evidence="1 2">2-325</strain>
    </source>
</reference>
<evidence type="ECO:0000313" key="2">
    <source>
        <dbReference type="Proteomes" id="UP001582793"/>
    </source>
</evidence>
<keyword evidence="2" id="KW-1185">Reference proteome</keyword>